<keyword evidence="1" id="KW-0732">Signal</keyword>
<evidence type="ECO:0000259" key="2">
    <source>
        <dbReference type="SMART" id="SM00992"/>
    </source>
</evidence>
<dbReference type="Proteomes" id="UP001620626">
    <property type="component" value="Unassembled WGS sequence"/>
</dbReference>
<feature type="domain" description="Hemimethylated DNA-binding" evidence="2">
    <location>
        <begin position="112"/>
        <end position="210"/>
    </location>
</feature>
<dbReference type="Pfam" id="PF08755">
    <property type="entry name" value="YccV-like"/>
    <property type="match status" value="1"/>
</dbReference>
<dbReference type="PANTHER" id="PTHR48439:SF1">
    <property type="entry name" value="HEMIMETHYLATED DNA-BINDING DOMAIN-CONTAINING PROTEIN"/>
    <property type="match status" value="1"/>
</dbReference>
<dbReference type="InterPro" id="IPR036623">
    <property type="entry name" value="Hemimethylated_DNA-bd_sf"/>
</dbReference>
<sequence length="220" mass="25402">MVELSPTLVFVAILFSAPLQFYLSARSTSDAQFYLHEFVQQVREVYGRYFGAIFGGWDLFEEEDEVEEMGHGKMPNAGEEETVDEDSLGEKGEVGRDLFGGSDEPRHPRPPHIKYRVGQVVRHRIHNYRGVIIAWDEKAKAPEWWIKKVHGDVPVDEPNYTLLIDTRDRLIPQIAYVVERNIVLLSSGAIVHPLVKHYFESFDGTCYKSRPWHKKVYPND</sequence>
<dbReference type="NCBIfam" id="TIGR02097">
    <property type="entry name" value="yccV"/>
    <property type="match status" value="1"/>
</dbReference>
<name>A0ABD2HRE9_9BILA</name>
<dbReference type="Gene3D" id="2.30.30.390">
    <property type="entry name" value="Hemimethylated DNA-binding domain"/>
    <property type="match status" value="1"/>
</dbReference>
<accession>A0ABD2HRE9</accession>
<gene>
    <name evidence="3" type="ORF">niasHT_030809</name>
</gene>
<dbReference type="EMBL" id="JBICBT010001408">
    <property type="protein sequence ID" value="KAL3068518.1"/>
    <property type="molecule type" value="Genomic_DNA"/>
</dbReference>
<dbReference type="SUPFAM" id="SSF141255">
    <property type="entry name" value="YccV-like"/>
    <property type="match status" value="1"/>
</dbReference>
<keyword evidence="4" id="KW-1185">Reference proteome</keyword>
<reference evidence="3 4" key="1">
    <citation type="submission" date="2024-10" db="EMBL/GenBank/DDBJ databases">
        <authorList>
            <person name="Kim D."/>
        </authorList>
    </citation>
    <scope>NUCLEOTIDE SEQUENCE [LARGE SCALE GENOMIC DNA]</scope>
    <source>
        <strain evidence="3">BH-2024</strain>
    </source>
</reference>
<proteinExistence type="predicted"/>
<dbReference type="PANTHER" id="PTHR48439">
    <property type="entry name" value="HEMIMETHYLATED DNA-BINDING DOMAIN-CONTAINING PROTEIN"/>
    <property type="match status" value="1"/>
</dbReference>
<dbReference type="InterPro" id="IPR053189">
    <property type="entry name" value="Clp_protease_adapter_ClpF"/>
</dbReference>
<evidence type="ECO:0000256" key="1">
    <source>
        <dbReference type="SAM" id="SignalP"/>
    </source>
</evidence>
<organism evidence="3 4">
    <name type="scientific">Heterodera trifolii</name>
    <dbReference type="NCBI Taxonomy" id="157864"/>
    <lineage>
        <taxon>Eukaryota</taxon>
        <taxon>Metazoa</taxon>
        <taxon>Ecdysozoa</taxon>
        <taxon>Nematoda</taxon>
        <taxon>Chromadorea</taxon>
        <taxon>Rhabditida</taxon>
        <taxon>Tylenchina</taxon>
        <taxon>Tylenchomorpha</taxon>
        <taxon>Tylenchoidea</taxon>
        <taxon>Heteroderidae</taxon>
        <taxon>Heteroderinae</taxon>
        <taxon>Heterodera</taxon>
    </lineage>
</organism>
<feature type="chain" id="PRO_5044855832" description="Hemimethylated DNA-binding domain-containing protein" evidence="1">
    <location>
        <begin position="25"/>
        <end position="220"/>
    </location>
</feature>
<comment type="caution">
    <text evidence="3">The sequence shown here is derived from an EMBL/GenBank/DDBJ whole genome shotgun (WGS) entry which is preliminary data.</text>
</comment>
<evidence type="ECO:0000313" key="4">
    <source>
        <dbReference type="Proteomes" id="UP001620626"/>
    </source>
</evidence>
<evidence type="ECO:0000313" key="3">
    <source>
        <dbReference type="EMBL" id="KAL3068518.1"/>
    </source>
</evidence>
<dbReference type="SMART" id="SM00992">
    <property type="entry name" value="YccV-like"/>
    <property type="match status" value="1"/>
</dbReference>
<feature type="signal peptide" evidence="1">
    <location>
        <begin position="1"/>
        <end position="24"/>
    </location>
</feature>
<protein>
    <recommendedName>
        <fullName evidence="2">Hemimethylated DNA-binding domain-containing protein</fullName>
    </recommendedName>
</protein>
<dbReference type="AlphaFoldDB" id="A0ABD2HRE9"/>
<dbReference type="InterPro" id="IPR011722">
    <property type="entry name" value="Hemimethylated_DNA-bd_dom"/>
</dbReference>